<dbReference type="Proteomes" id="UP000655037">
    <property type="component" value="Unassembled WGS sequence"/>
</dbReference>
<dbReference type="InterPro" id="IPR013154">
    <property type="entry name" value="ADH-like_N"/>
</dbReference>
<dbReference type="SUPFAM" id="SSF50129">
    <property type="entry name" value="GroES-like"/>
    <property type="match status" value="1"/>
</dbReference>
<dbReference type="PANTHER" id="PTHR43401">
    <property type="entry name" value="L-THREONINE 3-DEHYDROGENASE"/>
    <property type="match status" value="1"/>
</dbReference>
<feature type="domain" description="Enoyl reductase (ER)" evidence="4">
    <location>
        <begin position="13"/>
        <end position="385"/>
    </location>
</feature>
<proteinExistence type="predicted"/>
<reference evidence="5" key="1">
    <citation type="submission" date="2020-11" db="EMBL/GenBank/DDBJ databases">
        <title>Agrobacterium vitis strain K377 genome.</title>
        <authorList>
            <person name="Xi H."/>
        </authorList>
    </citation>
    <scope>NUCLEOTIDE SEQUENCE</scope>
    <source>
        <strain evidence="5">K377</strain>
    </source>
</reference>
<dbReference type="Pfam" id="PF08240">
    <property type="entry name" value="ADH_N"/>
    <property type="match status" value="1"/>
</dbReference>
<dbReference type="GO" id="GO:0016491">
    <property type="term" value="F:oxidoreductase activity"/>
    <property type="evidence" value="ECO:0007669"/>
    <property type="project" value="UniProtKB-KW"/>
</dbReference>
<organism evidence="5 6">
    <name type="scientific">Agrobacterium vitis</name>
    <name type="common">Rhizobium vitis</name>
    <dbReference type="NCBI Taxonomy" id="373"/>
    <lineage>
        <taxon>Bacteria</taxon>
        <taxon>Pseudomonadati</taxon>
        <taxon>Pseudomonadota</taxon>
        <taxon>Alphaproteobacteria</taxon>
        <taxon>Hyphomicrobiales</taxon>
        <taxon>Rhizobiaceae</taxon>
        <taxon>Rhizobium/Agrobacterium group</taxon>
        <taxon>Agrobacterium</taxon>
    </lineage>
</organism>
<dbReference type="InterPro" id="IPR050129">
    <property type="entry name" value="Zn_alcohol_dh"/>
</dbReference>
<keyword evidence="2" id="KW-0862">Zinc</keyword>
<dbReference type="RefSeq" id="WP_081356556.1">
    <property type="nucleotide sequence ID" value="NZ_CP118261.1"/>
</dbReference>
<evidence type="ECO:0000256" key="2">
    <source>
        <dbReference type="ARBA" id="ARBA00022833"/>
    </source>
</evidence>
<dbReference type="Gene3D" id="3.40.50.720">
    <property type="entry name" value="NAD(P)-binding Rossmann-like Domain"/>
    <property type="match status" value="1"/>
</dbReference>
<evidence type="ECO:0000313" key="6">
    <source>
        <dbReference type="Proteomes" id="UP000655037"/>
    </source>
</evidence>
<dbReference type="SMART" id="SM00829">
    <property type="entry name" value="PKS_ER"/>
    <property type="match status" value="1"/>
</dbReference>
<evidence type="ECO:0000256" key="1">
    <source>
        <dbReference type="ARBA" id="ARBA00022723"/>
    </source>
</evidence>
<dbReference type="Pfam" id="PF00107">
    <property type="entry name" value="ADH_zinc_N"/>
    <property type="match status" value="1"/>
</dbReference>
<name>A0AAE4X163_AGRVI</name>
<dbReference type="InterPro" id="IPR013149">
    <property type="entry name" value="ADH-like_C"/>
</dbReference>
<protein>
    <submittedName>
        <fullName evidence="5">Zinc-binding dehydrogenase</fullName>
    </submittedName>
</protein>
<keyword evidence="1" id="KW-0479">Metal-binding</keyword>
<dbReference type="SUPFAM" id="SSF51735">
    <property type="entry name" value="NAD(P)-binding Rossmann-fold domains"/>
    <property type="match status" value="1"/>
</dbReference>
<keyword evidence="3" id="KW-0560">Oxidoreductase</keyword>
<dbReference type="InterPro" id="IPR020843">
    <property type="entry name" value="ER"/>
</dbReference>
<dbReference type="AlphaFoldDB" id="A0AAE4X163"/>
<sequence length="388" mass="40187">MRFQAMMCKESGEQLETLELLPLRPQEVVVRVQATNVGSADVLSIDAPPPPGTADKVADGASSVLPTLPRLPANIIHGHAAVGLVEHVGSAVGGVKVGDRVLVTSSANCGQCHFCRRGRMDQCAQNTMVSPPIACSDAGGEVHGNSYVGSFAELAVTRETQVTTIFSDLPLEQLALISNPVSTGVGAALVTAPIQAGSIVAVIGCGPVGLSYIMAARLAGASRIIAVEPLAQRRQAALRCGATDIIDPRETDPVAAVQELSGDAGGEMQGRGADYVFEAATDARAVEQAWAMARSAGHVVLAGIDIRPGAMVSFPAAPFALGGKVIHVCQQGSLIMRRDLPWLIRLAERGQLDLSSLAQRSYGLGETGQALRDVSNRAVLGATVLPGI</sequence>
<comment type="caution">
    <text evidence="5">The sequence shown here is derived from an EMBL/GenBank/DDBJ whole genome shotgun (WGS) entry which is preliminary data.</text>
</comment>
<evidence type="ECO:0000313" key="5">
    <source>
        <dbReference type="EMBL" id="MBF2714132.1"/>
    </source>
</evidence>
<dbReference type="EMBL" id="JACXXJ020000003">
    <property type="protein sequence ID" value="MBF2714132.1"/>
    <property type="molecule type" value="Genomic_DNA"/>
</dbReference>
<gene>
    <name evidence="5" type="ORF">IEI95_007650</name>
</gene>
<dbReference type="InterPro" id="IPR011032">
    <property type="entry name" value="GroES-like_sf"/>
</dbReference>
<dbReference type="InterPro" id="IPR036291">
    <property type="entry name" value="NAD(P)-bd_dom_sf"/>
</dbReference>
<evidence type="ECO:0000259" key="4">
    <source>
        <dbReference type="SMART" id="SM00829"/>
    </source>
</evidence>
<evidence type="ECO:0000256" key="3">
    <source>
        <dbReference type="ARBA" id="ARBA00023002"/>
    </source>
</evidence>
<accession>A0AAE4X163</accession>
<dbReference type="PANTHER" id="PTHR43401:SF2">
    <property type="entry name" value="L-THREONINE 3-DEHYDROGENASE"/>
    <property type="match status" value="1"/>
</dbReference>
<dbReference type="Gene3D" id="3.90.180.10">
    <property type="entry name" value="Medium-chain alcohol dehydrogenases, catalytic domain"/>
    <property type="match status" value="1"/>
</dbReference>
<dbReference type="GO" id="GO:0046872">
    <property type="term" value="F:metal ion binding"/>
    <property type="evidence" value="ECO:0007669"/>
    <property type="project" value="UniProtKB-KW"/>
</dbReference>